<dbReference type="NCBIfam" id="NF042426">
    <property type="entry name" value="fucose_Ac_NolL"/>
    <property type="match status" value="1"/>
</dbReference>
<keyword evidence="1" id="KW-0472">Membrane</keyword>
<feature type="transmembrane region" description="Helical" evidence="1">
    <location>
        <begin position="164"/>
        <end position="182"/>
    </location>
</feature>
<dbReference type="Proteomes" id="UP000193335">
    <property type="component" value="Unassembled WGS sequence"/>
</dbReference>
<feature type="domain" description="Acyltransferase 3" evidence="2">
    <location>
        <begin position="26"/>
        <end position="339"/>
    </location>
</feature>
<dbReference type="RefSeq" id="WP_085399785.1">
    <property type="nucleotide sequence ID" value="NZ_NAFL01000232.1"/>
</dbReference>
<proteinExistence type="predicted"/>
<dbReference type="AlphaFoldDB" id="A0A1Y2JS81"/>
<dbReference type="InterPro" id="IPR053490">
    <property type="entry name" value="Nod_factor_Fuc_AcT"/>
</dbReference>
<evidence type="ECO:0000313" key="4">
    <source>
        <dbReference type="Proteomes" id="UP000193335"/>
    </source>
</evidence>
<dbReference type="GO" id="GO:0016747">
    <property type="term" value="F:acyltransferase activity, transferring groups other than amino-acyl groups"/>
    <property type="evidence" value="ECO:0007669"/>
    <property type="project" value="InterPro"/>
</dbReference>
<accession>A0A1Y2JS81</accession>
<feature type="transmembrane region" description="Helical" evidence="1">
    <location>
        <begin position="100"/>
        <end position="119"/>
    </location>
</feature>
<dbReference type="EMBL" id="NAFL01000232">
    <property type="protein sequence ID" value="OSJ34432.1"/>
    <property type="molecule type" value="Genomic_DNA"/>
</dbReference>
<dbReference type="InterPro" id="IPR052734">
    <property type="entry name" value="Nod_factor_acetyltransferase"/>
</dbReference>
<sequence length="373" mass="42160">MFDRLRPVTGTNVPSSRRTAAYDRDLSLDFAKGALIVLVIVGHLIQYVIYRDDAFWYSPYYKSIYMFHMPLFMAISGYLSARSLLQKPFTRAASDRAKQLLLPMLFWWVIMETAKLVALGRATSLTSGLLEFVDDLAGTYWFIWATFISYLLIKISTRLTRRSWVITGSAILVALAPLTFSISPLIRFTYPFFCFGFLLAQSRERWTSALRHHKPVLIVFLSTVTCVCFLAWGKSTYIYNNLGVIRDFRSTKDVLLMFVGSAAASAVAIELLRQCWRFGHLNRMARFIAVELGQATLLLYLVQGTVFRLMDFIQFGELWDLTTRVIIAGVLGAAIIAIALTIRSIVRGVPYLSQLVLGMPPRSGLPQAKPAMN</sequence>
<feature type="transmembrane region" description="Helical" evidence="1">
    <location>
        <begin position="60"/>
        <end position="79"/>
    </location>
</feature>
<dbReference type="PANTHER" id="PTHR37312:SF1">
    <property type="entry name" value="MEMBRANE-BOUND ACYLTRANSFERASE YKRP-RELATED"/>
    <property type="match status" value="1"/>
</dbReference>
<keyword evidence="1" id="KW-0812">Transmembrane</keyword>
<feature type="transmembrane region" description="Helical" evidence="1">
    <location>
        <begin position="26"/>
        <end position="48"/>
    </location>
</feature>
<feature type="transmembrane region" description="Helical" evidence="1">
    <location>
        <begin position="322"/>
        <end position="342"/>
    </location>
</feature>
<evidence type="ECO:0000259" key="2">
    <source>
        <dbReference type="Pfam" id="PF01757"/>
    </source>
</evidence>
<evidence type="ECO:0000313" key="3">
    <source>
        <dbReference type="EMBL" id="OSJ34432.1"/>
    </source>
</evidence>
<protein>
    <submittedName>
        <fullName evidence="3">Nodulation protein NolL</fullName>
    </submittedName>
</protein>
<gene>
    <name evidence="3" type="ORF">BSZ19_12420</name>
</gene>
<name>A0A1Y2JS81_BRAJP</name>
<feature type="transmembrane region" description="Helical" evidence="1">
    <location>
        <begin position="254"/>
        <end position="272"/>
    </location>
</feature>
<feature type="transmembrane region" description="Helical" evidence="1">
    <location>
        <begin position="139"/>
        <end position="157"/>
    </location>
</feature>
<dbReference type="InterPro" id="IPR002656">
    <property type="entry name" value="Acyl_transf_3_dom"/>
</dbReference>
<dbReference type="Pfam" id="PF01757">
    <property type="entry name" value="Acyl_transf_3"/>
    <property type="match status" value="1"/>
</dbReference>
<feature type="transmembrane region" description="Helical" evidence="1">
    <location>
        <begin position="284"/>
        <end position="302"/>
    </location>
</feature>
<feature type="transmembrane region" description="Helical" evidence="1">
    <location>
        <begin position="216"/>
        <end position="234"/>
    </location>
</feature>
<dbReference type="PANTHER" id="PTHR37312">
    <property type="entry name" value="MEMBRANE-BOUND ACYLTRANSFERASE YKRP-RELATED"/>
    <property type="match status" value="1"/>
</dbReference>
<keyword evidence="1" id="KW-1133">Transmembrane helix</keyword>
<comment type="caution">
    <text evidence="3">The sequence shown here is derived from an EMBL/GenBank/DDBJ whole genome shotgun (WGS) entry which is preliminary data.</text>
</comment>
<reference evidence="3 4" key="1">
    <citation type="submission" date="2017-03" db="EMBL/GenBank/DDBJ databases">
        <title>Whole genome sequences of fourteen strains of Bradyrhizobium canariense and one strain of Bradyrhizobium japonicum isolated from Lupinus (Papilionoideae: Genisteae) species in Algeria.</title>
        <authorList>
            <person name="Crovadore J."/>
            <person name="Chekireb D."/>
            <person name="Brachmann A."/>
            <person name="Chablais R."/>
            <person name="Cochard B."/>
            <person name="Lefort F."/>
        </authorList>
    </citation>
    <scope>NUCLEOTIDE SEQUENCE [LARGE SCALE GENOMIC DNA]</scope>
    <source>
        <strain evidence="3 4">UBMA197</strain>
    </source>
</reference>
<organism evidence="3 4">
    <name type="scientific">Bradyrhizobium japonicum</name>
    <dbReference type="NCBI Taxonomy" id="375"/>
    <lineage>
        <taxon>Bacteria</taxon>
        <taxon>Pseudomonadati</taxon>
        <taxon>Pseudomonadota</taxon>
        <taxon>Alphaproteobacteria</taxon>
        <taxon>Hyphomicrobiales</taxon>
        <taxon>Nitrobacteraceae</taxon>
        <taxon>Bradyrhizobium</taxon>
    </lineage>
</organism>
<evidence type="ECO:0000256" key="1">
    <source>
        <dbReference type="SAM" id="Phobius"/>
    </source>
</evidence>